<protein>
    <recommendedName>
        <fullName evidence="1">ESAT-6-like protein</fullName>
    </recommendedName>
</protein>
<dbReference type="RefSeq" id="WP_021763475.1">
    <property type="nucleotide sequence ID" value="NZ_JACHVP010000004.1"/>
</dbReference>
<dbReference type="AlphaFoldDB" id="A0A7W4YJJ0"/>
<sequence>MTISGDGAVIDASAQQLRHAQAAIEHELEYLADAAGLLRDRWSGDAQRAFDRAHAQWRNEITAMAEILEQAIGALQAANTAASDAERAAAALWS</sequence>
<dbReference type="EMBL" id="JACHVP010000004">
    <property type="protein sequence ID" value="MBB2968483.1"/>
    <property type="molecule type" value="Genomic_DNA"/>
</dbReference>
<gene>
    <name evidence="2" type="ORF">FHX33_003259</name>
</gene>
<comment type="similarity">
    <text evidence="1">Belongs to the WXG100 family.</text>
</comment>
<reference evidence="2 3" key="1">
    <citation type="submission" date="2020-08" db="EMBL/GenBank/DDBJ databases">
        <title>Sequencing the genomes of 1000 actinobacteria strains.</title>
        <authorList>
            <person name="Klenk H.-P."/>
        </authorList>
    </citation>
    <scope>NUCLEOTIDE SEQUENCE [LARGE SCALE GENOMIC DNA]</scope>
    <source>
        <strain evidence="2 3">DSM 20146</strain>
    </source>
</reference>
<organism evidence="2 3">
    <name type="scientific">Leifsonia aquatica</name>
    <name type="common">Corynebacterium aquaticum</name>
    <dbReference type="NCBI Taxonomy" id="144185"/>
    <lineage>
        <taxon>Bacteria</taxon>
        <taxon>Bacillati</taxon>
        <taxon>Actinomycetota</taxon>
        <taxon>Actinomycetes</taxon>
        <taxon>Micrococcales</taxon>
        <taxon>Microbacteriaceae</taxon>
        <taxon>Leifsonia</taxon>
    </lineage>
</organism>
<dbReference type="Gene3D" id="1.10.287.1060">
    <property type="entry name" value="ESAT-6-like"/>
    <property type="match status" value="1"/>
</dbReference>
<evidence type="ECO:0000313" key="3">
    <source>
        <dbReference type="Proteomes" id="UP000538196"/>
    </source>
</evidence>
<dbReference type="Pfam" id="PF06013">
    <property type="entry name" value="WXG100"/>
    <property type="match status" value="1"/>
</dbReference>
<dbReference type="NCBIfam" id="TIGR03930">
    <property type="entry name" value="WXG100_ESAT6"/>
    <property type="match status" value="1"/>
</dbReference>
<accession>A0A7W4YJJ0</accession>
<dbReference type="SUPFAM" id="SSF140453">
    <property type="entry name" value="EsxAB dimer-like"/>
    <property type="match status" value="1"/>
</dbReference>
<evidence type="ECO:0000313" key="2">
    <source>
        <dbReference type="EMBL" id="MBB2968483.1"/>
    </source>
</evidence>
<dbReference type="Proteomes" id="UP000538196">
    <property type="component" value="Unassembled WGS sequence"/>
</dbReference>
<evidence type="ECO:0000256" key="1">
    <source>
        <dbReference type="RuleBase" id="RU362001"/>
    </source>
</evidence>
<comment type="caution">
    <text evidence="2">The sequence shown here is derived from an EMBL/GenBank/DDBJ whole genome shotgun (WGS) entry which is preliminary data.</text>
</comment>
<dbReference type="InterPro" id="IPR036689">
    <property type="entry name" value="ESAT-6-like_sf"/>
</dbReference>
<name>A0A7W4YJJ0_LEIAQ</name>
<dbReference type="InterPro" id="IPR010310">
    <property type="entry name" value="T7SS_ESAT-6-like"/>
</dbReference>
<keyword evidence="3" id="KW-1185">Reference proteome</keyword>
<proteinExistence type="inferred from homology"/>